<dbReference type="Proteomes" id="UP000095280">
    <property type="component" value="Unplaced"/>
</dbReference>
<protein>
    <submittedName>
        <fullName evidence="2">GGACT domain-containing protein</fullName>
    </submittedName>
</protein>
<name>A0A1I8F7Z9_9PLAT</name>
<evidence type="ECO:0000313" key="2">
    <source>
        <dbReference type="WBParaSite" id="maker-unitig_24035-snap-gene-0.3-mRNA-1"/>
    </source>
</evidence>
<dbReference type="WBParaSite" id="maker-unitig_24035-snap-gene-0.3-mRNA-1">
    <property type="protein sequence ID" value="maker-unitig_24035-snap-gene-0.3-mRNA-1"/>
    <property type="gene ID" value="maker-unitig_24035-snap-gene-0.3"/>
</dbReference>
<accession>A0A1I8F7Z9</accession>
<sequence length="150" mass="16452">KSGSLLPSQQQSSKSAIDTLAADDSARTFATRSCAIGIALGFSRQLFQGSFPGLRQAQLPGSHSNHRTQPGLRSFLGCLYQLSRRHAIEDIARADAHQGYQGVPQEQLGGVRELCTTGKTETCWVYIARKEEDNPYWLGRAEPSEIAFQV</sequence>
<dbReference type="AlphaFoldDB" id="A0A1I8F7Z9"/>
<proteinExistence type="predicted"/>
<reference evidence="2" key="1">
    <citation type="submission" date="2016-11" db="UniProtKB">
        <authorList>
            <consortium name="WormBaseParasite"/>
        </authorList>
    </citation>
    <scope>IDENTIFICATION</scope>
</reference>
<organism evidence="1 2">
    <name type="scientific">Macrostomum lignano</name>
    <dbReference type="NCBI Taxonomy" id="282301"/>
    <lineage>
        <taxon>Eukaryota</taxon>
        <taxon>Metazoa</taxon>
        <taxon>Spiralia</taxon>
        <taxon>Lophotrochozoa</taxon>
        <taxon>Platyhelminthes</taxon>
        <taxon>Rhabditophora</taxon>
        <taxon>Macrostomorpha</taxon>
        <taxon>Macrostomida</taxon>
        <taxon>Macrostomidae</taxon>
        <taxon>Macrostomum</taxon>
    </lineage>
</organism>
<keyword evidence="1" id="KW-1185">Reference proteome</keyword>
<evidence type="ECO:0000313" key="1">
    <source>
        <dbReference type="Proteomes" id="UP000095280"/>
    </source>
</evidence>